<sequence length="678" mass="76087">MREKGFFKPMSRVLQKVAKKHTGKSHNDYFQPFVGDIKVLLDLLLRTVITTTPEGLEIEEEIEEEVVNIELCLSVDGNRATRLKAGGACISILVRPLSCPENALFSKEFSFCVGLANWQEGQDTLEALFKSEELLKGINVVDGGVTVPDGPYKGKRVKVTWWGTADQSTFAKMCGTAGANGVFPSYFTLDSKEEICALESCDRNIPGYPKRACSCLLDLRGYDDHIPPSRIKRVCPTHGVIRACKCIPRKTEVNRFRLVGCPNHPTEQNHFPRPFTRTPEKHAELVERPCNCKNTKQGQKKPGSHTTTCAKKKQGSLRESLWPACFGMRVCPDCLHFAMRGTEAVVRGLRTTLWPKVCKCEEYEEEKAGEEKEDEQRREKTDSLAEEEEGWEGEEEWDDADKATEEKATKKNAAAAAAAAEDKKDKDADVQDLCGHPCNCVLTELTAEKCGRKSLHVLQDDFGQKIIRNRTTMVPIQDAEKGEWVWPDFSLQGRGCVVLSKEHKNVMALAGYGDNDRIRKGLSAFFFCLHILRQTAPSDENIAKYPKAVKDFKRVWLETHPGQQYPATLYLLETFSYFLYHYRSVAKYFSMQAHEAFNRMVADAFAPTGAASHGAKPLSNTQGDTGTQIAVRNLLGAFLAIDDRSISVRLEGNKTRMDVIADDDVSECVSSRRNFEWQ</sequence>
<protein>
    <submittedName>
        <fullName evidence="2">Uncharacterized protein</fullName>
    </submittedName>
</protein>
<feature type="compositionally biased region" description="Basic and acidic residues" evidence="1">
    <location>
        <begin position="374"/>
        <end position="383"/>
    </location>
</feature>
<dbReference type="EMBL" id="CDMZ01005864">
    <property type="protein sequence ID" value="CEM55311.1"/>
    <property type="molecule type" value="Genomic_DNA"/>
</dbReference>
<feature type="region of interest" description="Disordered" evidence="1">
    <location>
        <begin position="369"/>
        <end position="415"/>
    </location>
</feature>
<feature type="compositionally biased region" description="Acidic residues" evidence="1">
    <location>
        <begin position="384"/>
        <end position="399"/>
    </location>
</feature>
<gene>
    <name evidence="2" type="ORF">Cvel_13449</name>
</gene>
<feature type="compositionally biased region" description="Basic and acidic residues" evidence="1">
    <location>
        <begin position="400"/>
        <end position="409"/>
    </location>
</feature>
<name>A0A0G4IDQ0_9ALVE</name>
<evidence type="ECO:0000313" key="2">
    <source>
        <dbReference type="EMBL" id="CEM55311.1"/>
    </source>
</evidence>
<dbReference type="AlphaFoldDB" id="A0A0G4IDQ0"/>
<reference evidence="2" key="1">
    <citation type="submission" date="2014-11" db="EMBL/GenBank/DDBJ databases">
        <authorList>
            <person name="Otto D Thomas"/>
            <person name="Naeem Raeece"/>
        </authorList>
    </citation>
    <scope>NUCLEOTIDE SEQUENCE</scope>
</reference>
<evidence type="ECO:0000256" key="1">
    <source>
        <dbReference type="SAM" id="MobiDB-lite"/>
    </source>
</evidence>
<accession>A0A0G4IDQ0</accession>
<proteinExistence type="predicted"/>
<dbReference type="PhylomeDB" id="A0A0G4IDQ0"/>
<dbReference type="VEuPathDB" id="CryptoDB:Cvel_13449"/>
<organism evidence="2">
    <name type="scientific">Chromera velia CCMP2878</name>
    <dbReference type="NCBI Taxonomy" id="1169474"/>
    <lineage>
        <taxon>Eukaryota</taxon>
        <taxon>Sar</taxon>
        <taxon>Alveolata</taxon>
        <taxon>Colpodellida</taxon>
        <taxon>Chromeraceae</taxon>
        <taxon>Chromera</taxon>
    </lineage>
</organism>